<keyword evidence="2" id="KW-1185">Reference proteome</keyword>
<gene>
    <name evidence="1" type="ORF">ACOLOM_LOCUS4507</name>
</gene>
<dbReference type="EMBL" id="CAJVPT010007459">
    <property type="protein sequence ID" value="CAG8541938.1"/>
    <property type="molecule type" value="Genomic_DNA"/>
</dbReference>
<protein>
    <submittedName>
        <fullName evidence="1">7652_t:CDS:1</fullName>
    </submittedName>
</protein>
<accession>A0ACA9LU34</accession>
<organism evidence="1 2">
    <name type="scientific">Acaulospora colombiana</name>
    <dbReference type="NCBI Taxonomy" id="27376"/>
    <lineage>
        <taxon>Eukaryota</taxon>
        <taxon>Fungi</taxon>
        <taxon>Fungi incertae sedis</taxon>
        <taxon>Mucoromycota</taxon>
        <taxon>Glomeromycotina</taxon>
        <taxon>Glomeromycetes</taxon>
        <taxon>Diversisporales</taxon>
        <taxon>Acaulosporaceae</taxon>
        <taxon>Acaulospora</taxon>
    </lineage>
</organism>
<reference evidence="1" key="1">
    <citation type="submission" date="2021-06" db="EMBL/GenBank/DDBJ databases">
        <authorList>
            <person name="Kallberg Y."/>
            <person name="Tangrot J."/>
            <person name="Rosling A."/>
        </authorList>
    </citation>
    <scope>NUCLEOTIDE SEQUENCE</scope>
    <source>
        <strain evidence="1">CL356</strain>
    </source>
</reference>
<name>A0ACA9LU34_9GLOM</name>
<proteinExistence type="predicted"/>
<comment type="caution">
    <text evidence="1">The sequence shown here is derived from an EMBL/GenBank/DDBJ whole genome shotgun (WGS) entry which is preliminary data.</text>
</comment>
<evidence type="ECO:0000313" key="2">
    <source>
        <dbReference type="Proteomes" id="UP000789525"/>
    </source>
</evidence>
<evidence type="ECO:0000313" key="1">
    <source>
        <dbReference type="EMBL" id="CAG8541938.1"/>
    </source>
</evidence>
<dbReference type="Proteomes" id="UP000789525">
    <property type="component" value="Unassembled WGS sequence"/>
</dbReference>
<sequence length="802" mass="89985">MENSFAENIQKPLISFSIEAITNKLDIYDEVCNNDGNKMPLWREKKDSLPVKNQEKIIPEARASIFSKPFFIWLDELLRIGRKKHLEREDLYFLNNERLARVLTDRFEKEWKKELEKLRKGKKPSLLLALNRVVGFQFWIAAVMRLIAYLSQVFSPLAIQASTCSAEENIIPSAVKYDCRSDEAIILFSTESFESKGNNAPSIYQGILLSTILFLMLQCYAITSNWCLWASAQCGLLVRTILITAIYRKALVLSGKARKVFTLGKITNIMSTDTTRIDWVSVYVHFIWATPLLLTIALVLLIMNIGLSALAGFGLMAIAGPLQGKIMQTLVSKRRKAAKMTDERVKTTQEVLQGIRMVKYYAWEESFLNNIEKLRIKETGYIRTLLVVPVFASILSFVIFVLVGGVLTPDIVFTSLALFSVVRFPLKLFPMVVAGITDAWVAFDRIQQLLMAEELEYLPPIDLTSDFAIMVTDGEFLWEMTPSTSDDIKTPLTDKEEVVEYSPSTISADDKKIRLSNINIRIKRGAHVAVVGSVGAGKSSLLSALIGEMKKIKGEVIFGGSVGYCSQNAWLRNATIRDNILFGRAFDEKKYKKIIKDCFLEPDLKLFPAGDMTEIGEKGINLSGGQKQRISIARAVYFDADIVLLDDPLSSVDAHVSNHLFTQCIQGALSEKTVILVTHQLNILSQVDHILCMENGRIVDQGTYEELMRDGKKFSALIEEYGKSDNNEEKKKAVYIEEITGGDVKGESSLDIPDKGMMTQEERLVGAVKIEVYYSYIMAAGGLFLIPLVVFLLVMMQASNLG</sequence>
<feature type="non-terminal residue" evidence="1">
    <location>
        <position position="802"/>
    </location>
</feature>